<dbReference type="SUPFAM" id="SSF55469">
    <property type="entry name" value="FMN-dependent nitroreductase-like"/>
    <property type="match status" value="1"/>
</dbReference>
<dbReference type="PANTHER" id="PTHR23026:SF123">
    <property type="entry name" value="NAD(P)H NITROREDUCTASE RV3131-RELATED"/>
    <property type="match status" value="1"/>
</dbReference>
<dbReference type="eggNOG" id="COG0778">
    <property type="taxonomic scope" value="Bacteria"/>
</dbReference>
<dbReference type="InterPro" id="IPR029479">
    <property type="entry name" value="Nitroreductase"/>
</dbReference>
<reference evidence="2" key="1">
    <citation type="submission" date="2008-01" db="EMBL/GenBank/DDBJ databases">
        <title>Complete sequence of chromosome of Caulobacter sp. K31.</title>
        <authorList>
            <consortium name="US DOE Joint Genome Institute"/>
            <person name="Copeland A."/>
            <person name="Lucas S."/>
            <person name="Lapidus A."/>
            <person name="Barry K."/>
            <person name="Glavina del Rio T."/>
            <person name="Dalin E."/>
            <person name="Tice H."/>
            <person name="Pitluck S."/>
            <person name="Bruce D."/>
            <person name="Goodwin L."/>
            <person name="Thompson L.S."/>
            <person name="Brettin T."/>
            <person name="Detter J.C."/>
            <person name="Han C."/>
            <person name="Schmutz J."/>
            <person name="Larimer F."/>
            <person name="Land M."/>
            <person name="Hauser L."/>
            <person name="Kyrpides N."/>
            <person name="Kim E."/>
            <person name="Stephens C."/>
            <person name="Richardson P."/>
        </authorList>
    </citation>
    <scope>NUCLEOTIDE SEQUENCE [LARGE SCALE GENOMIC DNA]</scope>
    <source>
        <strain evidence="2">K31</strain>
    </source>
</reference>
<dbReference type="CDD" id="cd02136">
    <property type="entry name" value="PnbA_NfnB-like"/>
    <property type="match status" value="1"/>
</dbReference>
<dbReference type="InterPro" id="IPR050627">
    <property type="entry name" value="Nitroreductase/BluB"/>
</dbReference>
<dbReference type="OrthoDB" id="9802510at2"/>
<evidence type="ECO:0000259" key="1">
    <source>
        <dbReference type="Pfam" id="PF00881"/>
    </source>
</evidence>
<dbReference type="Gene3D" id="3.40.109.10">
    <property type="entry name" value="NADH Oxidase"/>
    <property type="match status" value="1"/>
</dbReference>
<protein>
    <submittedName>
        <fullName evidence="2">Nitroreductase</fullName>
    </submittedName>
</protein>
<dbReference type="AlphaFoldDB" id="B0T0M8"/>
<dbReference type="KEGG" id="cak:Caul_2980"/>
<dbReference type="STRING" id="366602.Caul_2980"/>
<evidence type="ECO:0000313" key="2">
    <source>
        <dbReference type="EMBL" id="ABZ72107.1"/>
    </source>
</evidence>
<dbReference type="GO" id="GO:0016491">
    <property type="term" value="F:oxidoreductase activity"/>
    <property type="evidence" value="ECO:0007669"/>
    <property type="project" value="InterPro"/>
</dbReference>
<dbReference type="EMBL" id="CP000927">
    <property type="protein sequence ID" value="ABZ72107.1"/>
    <property type="molecule type" value="Genomic_DNA"/>
</dbReference>
<proteinExistence type="predicted"/>
<organism evidence="2">
    <name type="scientific">Caulobacter sp. (strain K31)</name>
    <dbReference type="NCBI Taxonomy" id="366602"/>
    <lineage>
        <taxon>Bacteria</taxon>
        <taxon>Pseudomonadati</taxon>
        <taxon>Pseudomonadota</taxon>
        <taxon>Alphaproteobacteria</taxon>
        <taxon>Caulobacterales</taxon>
        <taxon>Caulobacteraceae</taxon>
        <taxon>Caulobacter</taxon>
    </lineage>
</organism>
<accession>B0T0M8</accession>
<name>B0T0M8_CAUSK</name>
<gene>
    <name evidence="2" type="ordered locus">Caul_2980</name>
</gene>
<dbReference type="HOGENOM" id="CLU_070764_7_0_5"/>
<sequence length="189" mass="19992">MTVTNAIRARRAHRDYLDKPVARSQVAALIETATWAPSGMNAQPWRFVVVDDPGALAALAAQAKARLLAAGDAAPAVLSEMLARPEFHIFYNAPVLVVICATTTDDMAGKDCCLAAQTLMLAAHDEGLGTCWIGLAESWLSTPEGKRALGLDETDRPIAPLILGWPATAPDNPGRRPAKIDFVSPAPAA</sequence>
<dbReference type="InterPro" id="IPR000415">
    <property type="entry name" value="Nitroreductase-like"/>
</dbReference>
<dbReference type="PANTHER" id="PTHR23026">
    <property type="entry name" value="NADPH NITROREDUCTASE"/>
    <property type="match status" value="1"/>
</dbReference>
<feature type="domain" description="Nitroreductase" evidence="1">
    <location>
        <begin position="7"/>
        <end position="165"/>
    </location>
</feature>
<dbReference type="Pfam" id="PF00881">
    <property type="entry name" value="Nitroreductase"/>
    <property type="match status" value="1"/>
</dbReference>